<sequence>MPTPDDNKTAYPEDYNVGPAQQGGGYPPGSTEAETTYNPANTAAQTNYNYDSNTTGQSNYNYGNTTGQTDYNYGNTAPQQASYMGGSPQPGAPTAQDTQQETTDKPETFNKSLADKIESKLEHFVNRFSSNKK</sequence>
<gene>
    <name evidence="2" type="ORF">BCV72DRAFT_263779</name>
</gene>
<feature type="region of interest" description="Disordered" evidence="1">
    <location>
        <begin position="1"/>
        <end position="107"/>
    </location>
</feature>
<accession>A0A1X0QY81</accession>
<dbReference type="Proteomes" id="UP000242414">
    <property type="component" value="Unassembled WGS sequence"/>
</dbReference>
<dbReference type="EMBL" id="KV921963">
    <property type="protein sequence ID" value="ORE04730.1"/>
    <property type="molecule type" value="Genomic_DNA"/>
</dbReference>
<organism evidence="2">
    <name type="scientific">Rhizopus microsporus var. microsporus</name>
    <dbReference type="NCBI Taxonomy" id="86635"/>
    <lineage>
        <taxon>Eukaryota</taxon>
        <taxon>Fungi</taxon>
        <taxon>Fungi incertae sedis</taxon>
        <taxon>Mucoromycota</taxon>
        <taxon>Mucoromycotina</taxon>
        <taxon>Mucoromycetes</taxon>
        <taxon>Mucorales</taxon>
        <taxon>Mucorineae</taxon>
        <taxon>Rhizopodaceae</taxon>
        <taxon>Rhizopus</taxon>
    </lineage>
</organism>
<proteinExistence type="predicted"/>
<protein>
    <submittedName>
        <fullName evidence="2">Uncharacterized protein</fullName>
    </submittedName>
</protein>
<dbReference type="OrthoDB" id="10302935at2759"/>
<reference evidence="2" key="1">
    <citation type="journal article" date="2016" name="Proc. Natl. Acad. Sci. U.S.A.">
        <title>Lipid metabolic changes in an early divergent fungus govern the establishment of a mutualistic symbiosis with endobacteria.</title>
        <authorList>
            <person name="Lastovetsky O.A."/>
            <person name="Gaspar M.L."/>
            <person name="Mondo S.J."/>
            <person name="LaButti K.M."/>
            <person name="Sandor L."/>
            <person name="Grigoriev I.V."/>
            <person name="Henry S.A."/>
            <person name="Pawlowska T.E."/>
        </authorList>
    </citation>
    <scope>NUCLEOTIDE SEQUENCE [LARGE SCALE GENOMIC DNA]</scope>
    <source>
        <strain evidence="2">ATCC 52814</strain>
    </source>
</reference>
<dbReference type="AlphaFoldDB" id="A0A1X0QY81"/>
<evidence type="ECO:0000256" key="1">
    <source>
        <dbReference type="SAM" id="MobiDB-lite"/>
    </source>
</evidence>
<feature type="compositionally biased region" description="Polar residues" evidence="1">
    <location>
        <begin position="32"/>
        <end position="82"/>
    </location>
</feature>
<evidence type="ECO:0000313" key="2">
    <source>
        <dbReference type="EMBL" id="ORE04730.1"/>
    </source>
</evidence>
<name>A0A1X0QY81_RHIZD</name>
<dbReference type="VEuPathDB" id="FungiDB:BCV72DRAFT_263779"/>